<protein>
    <submittedName>
        <fullName evidence="2">Uncharacterized protein</fullName>
    </submittedName>
</protein>
<gene>
    <name evidence="2" type="ORF">AVEN_161277_1</name>
</gene>
<evidence type="ECO:0000256" key="1">
    <source>
        <dbReference type="SAM" id="SignalP"/>
    </source>
</evidence>
<dbReference type="Proteomes" id="UP000499080">
    <property type="component" value="Unassembled WGS sequence"/>
</dbReference>
<organism evidence="2 3">
    <name type="scientific">Araneus ventricosus</name>
    <name type="common">Orbweaver spider</name>
    <name type="synonym">Epeira ventricosa</name>
    <dbReference type="NCBI Taxonomy" id="182803"/>
    <lineage>
        <taxon>Eukaryota</taxon>
        <taxon>Metazoa</taxon>
        <taxon>Ecdysozoa</taxon>
        <taxon>Arthropoda</taxon>
        <taxon>Chelicerata</taxon>
        <taxon>Arachnida</taxon>
        <taxon>Araneae</taxon>
        <taxon>Araneomorphae</taxon>
        <taxon>Entelegynae</taxon>
        <taxon>Araneoidea</taxon>
        <taxon>Araneidae</taxon>
        <taxon>Araneus</taxon>
    </lineage>
</organism>
<sequence length="81" mass="8166">MAAAAIIALVLRPSPATARPLPYDVHTITGGGTQAPQITIPPGKREPAYLSGGLSSVNSRYTLSDGSGGELISTLLSSDCG</sequence>
<comment type="caution">
    <text evidence="2">The sequence shown here is derived from an EMBL/GenBank/DDBJ whole genome shotgun (WGS) entry which is preliminary data.</text>
</comment>
<dbReference type="AlphaFoldDB" id="A0A4Y2I9N6"/>
<name>A0A4Y2I9N6_ARAVE</name>
<reference evidence="2 3" key="1">
    <citation type="journal article" date="2019" name="Sci. Rep.">
        <title>Orb-weaving spider Araneus ventricosus genome elucidates the spidroin gene catalogue.</title>
        <authorList>
            <person name="Kono N."/>
            <person name="Nakamura H."/>
            <person name="Ohtoshi R."/>
            <person name="Moran D.A.P."/>
            <person name="Shinohara A."/>
            <person name="Yoshida Y."/>
            <person name="Fujiwara M."/>
            <person name="Mori M."/>
            <person name="Tomita M."/>
            <person name="Arakawa K."/>
        </authorList>
    </citation>
    <scope>NUCLEOTIDE SEQUENCE [LARGE SCALE GENOMIC DNA]</scope>
</reference>
<proteinExistence type="predicted"/>
<dbReference type="EMBL" id="BGPR01002493">
    <property type="protein sequence ID" value="GBM74383.1"/>
    <property type="molecule type" value="Genomic_DNA"/>
</dbReference>
<feature type="signal peptide" evidence="1">
    <location>
        <begin position="1"/>
        <end position="18"/>
    </location>
</feature>
<accession>A0A4Y2I9N6</accession>
<keyword evidence="1" id="KW-0732">Signal</keyword>
<feature type="chain" id="PRO_5021279751" evidence="1">
    <location>
        <begin position="19"/>
        <end position="81"/>
    </location>
</feature>
<evidence type="ECO:0000313" key="3">
    <source>
        <dbReference type="Proteomes" id="UP000499080"/>
    </source>
</evidence>
<evidence type="ECO:0000313" key="2">
    <source>
        <dbReference type="EMBL" id="GBM74383.1"/>
    </source>
</evidence>
<keyword evidence="3" id="KW-1185">Reference proteome</keyword>